<dbReference type="GO" id="GO:0019888">
    <property type="term" value="F:protein phosphatase regulator activity"/>
    <property type="evidence" value="ECO:0007669"/>
    <property type="project" value="InterPro"/>
</dbReference>
<comment type="similarity">
    <text evidence="1">Belongs to the PPP4R2 family.</text>
</comment>
<feature type="region of interest" description="Disordered" evidence="2">
    <location>
        <begin position="245"/>
        <end position="312"/>
    </location>
</feature>
<dbReference type="Proteomes" id="UP000054166">
    <property type="component" value="Unassembled WGS sequence"/>
</dbReference>
<dbReference type="InterPro" id="IPR015267">
    <property type="entry name" value="PPP4R2"/>
</dbReference>
<feature type="region of interest" description="Disordered" evidence="2">
    <location>
        <begin position="207"/>
        <end position="232"/>
    </location>
</feature>
<evidence type="ECO:0000256" key="2">
    <source>
        <dbReference type="SAM" id="MobiDB-lite"/>
    </source>
</evidence>
<gene>
    <name evidence="3" type="ORF">PILCRDRAFT_815454</name>
</gene>
<reference evidence="4" key="2">
    <citation type="submission" date="2015-01" db="EMBL/GenBank/DDBJ databases">
        <title>Evolutionary Origins and Diversification of the Mycorrhizal Mutualists.</title>
        <authorList>
            <consortium name="DOE Joint Genome Institute"/>
            <consortium name="Mycorrhizal Genomics Consortium"/>
            <person name="Kohler A."/>
            <person name="Kuo A."/>
            <person name="Nagy L.G."/>
            <person name="Floudas D."/>
            <person name="Copeland A."/>
            <person name="Barry K.W."/>
            <person name="Cichocki N."/>
            <person name="Veneault-Fourrey C."/>
            <person name="LaButti K."/>
            <person name="Lindquist E.A."/>
            <person name="Lipzen A."/>
            <person name="Lundell T."/>
            <person name="Morin E."/>
            <person name="Murat C."/>
            <person name="Riley R."/>
            <person name="Ohm R."/>
            <person name="Sun H."/>
            <person name="Tunlid A."/>
            <person name="Henrissat B."/>
            <person name="Grigoriev I.V."/>
            <person name="Hibbett D.S."/>
            <person name="Martin F."/>
        </authorList>
    </citation>
    <scope>NUCLEOTIDE SEQUENCE [LARGE SCALE GENOMIC DNA]</scope>
    <source>
        <strain evidence="4">F 1598</strain>
    </source>
</reference>
<feature type="compositionally biased region" description="Acidic residues" evidence="2">
    <location>
        <begin position="295"/>
        <end position="312"/>
    </location>
</feature>
<evidence type="ECO:0000313" key="3">
    <source>
        <dbReference type="EMBL" id="KIM87018.1"/>
    </source>
</evidence>
<dbReference type="AlphaFoldDB" id="A0A0C3BKQ6"/>
<dbReference type="GO" id="GO:0005634">
    <property type="term" value="C:nucleus"/>
    <property type="evidence" value="ECO:0007669"/>
    <property type="project" value="TreeGrafter"/>
</dbReference>
<dbReference type="EMBL" id="KN832980">
    <property type="protein sequence ID" value="KIM87018.1"/>
    <property type="molecule type" value="Genomic_DNA"/>
</dbReference>
<proteinExistence type="inferred from homology"/>
<dbReference type="HOGENOM" id="CLU_056027_0_0_1"/>
<evidence type="ECO:0008006" key="5">
    <source>
        <dbReference type="Google" id="ProtNLM"/>
    </source>
</evidence>
<dbReference type="STRING" id="765440.A0A0C3BKQ6"/>
<organism evidence="3 4">
    <name type="scientific">Piloderma croceum (strain F 1598)</name>
    <dbReference type="NCBI Taxonomy" id="765440"/>
    <lineage>
        <taxon>Eukaryota</taxon>
        <taxon>Fungi</taxon>
        <taxon>Dikarya</taxon>
        <taxon>Basidiomycota</taxon>
        <taxon>Agaricomycotina</taxon>
        <taxon>Agaricomycetes</taxon>
        <taxon>Agaricomycetidae</taxon>
        <taxon>Atheliales</taxon>
        <taxon>Atheliaceae</taxon>
        <taxon>Piloderma</taxon>
    </lineage>
</organism>
<feature type="compositionally biased region" description="Basic and acidic residues" evidence="2">
    <location>
        <begin position="283"/>
        <end position="294"/>
    </location>
</feature>
<dbReference type="PANTHER" id="PTHR16487">
    <property type="entry name" value="PPP4R2-RELATED PROTEIN"/>
    <property type="match status" value="1"/>
</dbReference>
<feature type="compositionally biased region" description="Low complexity" evidence="2">
    <location>
        <begin position="261"/>
        <end position="271"/>
    </location>
</feature>
<keyword evidence="4" id="KW-1185">Reference proteome</keyword>
<protein>
    <recommendedName>
        <fullName evidence="5">PPP4R2-domain-containing protein</fullName>
    </recommendedName>
</protein>
<evidence type="ECO:0000313" key="4">
    <source>
        <dbReference type="Proteomes" id="UP000054166"/>
    </source>
</evidence>
<evidence type="ECO:0000256" key="1">
    <source>
        <dbReference type="ARBA" id="ARBA00009207"/>
    </source>
</evidence>
<dbReference type="InParanoid" id="A0A0C3BKQ6"/>
<accession>A0A0C3BKQ6</accession>
<reference evidence="3 4" key="1">
    <citation type="submission" date="2014-04" db="EMBL/GenBank/DDBJ databases">
        <authorList>
            <consortium name="DOE Joint Genome Institute"/>
            <person name="Kuo A."/>
            <person name="Tarkka M."/>
            <person name="Buscot F."/>
            <person name="Kohler A."/>
            <person name="Nagy L.G."/>
            <person name="Floudas D."/>
            <person name="Copeland A."/>
            <person name="Barry K.W."/>
            <person name="Cichocki N."/>
            <person name="Veneault-Fourrey C."/>
            <person name="LaButti K."/>
            <person name="Lindquist E.A."/>
            <person name="Lipzen A."/>
            <person name="Lundell T."/>
            <person name="Morin E."/>
            <person name="Murat C."/>
            <person name="Sun H."/>
            <person name="Tunlid A."/>
            <person name="Henrissat B."/>
            <person name="Grigoriev I.V."/>
            <person name="Hibbett D.S."/>
            <person name="Martin F."/>
            <person name="Nordberg H.P."/>
            <person name="Cantor M.N."/>
            <person name="Hua S.X."/>
        </authorList>
    </citation>
    <scope>NUCLEOTIDE SEQUENCE [LARGE SCALE GENOMIC DNA]</scope>
    <source>
        <strain evidence="3 4">F 1598</strain>
    </source>
</reference>
<dbReference type="Pfam" id="PF09184">
    <property type="entry name" value="PPP4R2"/>
    <property type="match status" value="1"/>
</dbReference>
<sequence>MVASPSTSGISADFDWTADYDVLLDQIATTDTVQSNTSWPNLRDMIKYKIDQNTSLLLQETEESQVPLRNTSPIQLASGGLRLPPFTARKRDETNPNEAPKSFMTEQEASELKGFIFAQLHEFDEGPPFTIQRVCELCLRPKEHYKTVGKYLRAVEKSLLVTSSWDAFPPEKEPDTPALLANVSMYPTPSTVPATPLFSPIPFLHDDARRSKSRSPPPSPLTLSAASSDGVVPVDSLGQKALGLVDELDDPSPGHMSEHPTALTSVTTTTTGSRPFLGSLEQRFTKGNEEGTTERDDDAMMVDEAEDKENKG</sequence>
<dbReference type="GO" id="GO:0005737">
    <property type="term" value="C:cytoplasm"/>
    <property type="evidence" value="ECO:0007669"/>
    <property type="project" value="TreeGrafter"/>
</dbReference>
<name>A0A0C3BKQ6_PILCF</name>
<dbReference type="PANTHER" id="PTHR16487:SF0">
    <property type="entry name" value="PROTEIN PHOSPHATASE 4 REGULATORY SUBUNIT 2-RELATED"/>
    <property type="match status" value="1"/>
</dbReference>
<dbReference type="GO" id="GO:0030289">
    <property type="term" value="C:protein phosphatase 4 complex"/>
    <property type="evidence" value="ECO:0007669"/>
    <property type="project" value="InterPro"/>
</dbReference>
<dbReference type="OrthoDB" id="341898at2759"/>